<feature type="compositionally biased region" description="Polar residues" evidence="1">
    <location>
        <begin position="117"/>
        <end position="129"/>
    </location>
</feature>
<sequence>MEAGEESETPRTLIRGVLAHLPVSDSAVKSVADTGRERRSSVADVLRASGSTSAAKKRRISTASPRTLIRGVLETQPTPENTTEEPARKVARVTPQVRGQPPPSHGGSGQGTGPTFASPSGSAPRSLRQSVRRSARISTASPGSAHLTTRRQVGRVSSLFTPQDDATPRTMLHNVLHVLPVESPATHSQAEVSLLEESTGTPTVEPPGIEQVQMQQSAQPTPELDLSLTVPRHGRVTRHTHRTHVTLEQFAAGVEQRLASQEAQTQGIQQTFE</sequence>
<gene>
    <name evidence="3" type="primary">LOC109473964</name>
</gene>
<feature type="region of interest" description="Disordered" evidence="1">
    <location>
        <begin position="27"/>
        <end position="166"/>
    </location>
</feature>
<name>A0A6P4ZF44_BRABE</name>
<evidence type="ECO:0000313" key="2">
    <source>
        <dbReference type="Proteomes" id="UP000515135"/>
    </source>
</evidence>
<dbReference type="OrthoDB" id="10449502at2759"/>
<keyword evidence="2" id="KW-1185">Reference proteome</keyword>
<dbReference type="GeneID" id="109473964"/>
<feature type="compositionally biased region" description="Polar residues" evidence="1">
    <location>
        <begin position="136"/>
        <end position="147"/>
    </location>
</feature>
<organism evidence="2 3">
    <name type="scientific">Branchiostoma belcheri</name>
    <name type="common">Amphioxus</name>
    <dbReference type="NCBI Taxonomy" id="7741"/>
    <lineage>
        <taxon>Eukaryota</taxon>
        <taxon>Metazoa</taxon>
        <taxon>Chordata</taxon>
        <taxon>Cephalochordata</taxon>
        <taxon>Leptocardii</taxon>
        <taxon>Amphioxiformes</taxon>
        <taxon>Branchiostomatidae</taxon>
        <taxon>Branchiostoma</taxon>
    </lineage>
</organism>
<evidence type="ECO:0000256" key="1">
    <source>
        <dbReference type="SAM" id="MobiDB-lite"/>
    </source>
</evidence>
<dbReference type="RefSeq" id="XP_019629712.1">
    <property type="nucleotide sequence ID" value="XM_019774153.1"/>
</dbReference>
<evidence type="ECO:0000313" key="3">
    <source>
        <dbReference type="RefSeq" id="XP_019629712.1"/>
    </source>
</evidence>
<protein>
    <submittedName>
        <fullName evidence="3">Uncharacterized protein LOC109473964</fullName>
    </submittedName>
</protein>
<proteinExistence type="predicted"/>
<dbReference type="AlphaFoldDB" id="A0A6P4ZF44"/>
<dbReference type="Proteomes" id="UP000515135">
    <property type="component" value="Unplaced"/>
</dbReference>
<reference evidence="3" key="1">
    <citation type="submission" date="2025-08" db="UniProtKB">
        <authorList>
            <consortium name="RefSeq"/>
        </authorList>
    </citation>
    <scope>IDENTIFICATION</scope>
    <source>
        <tissue evidence="3">Gonad</tissue>
    </source>
</reference>
<dbReference type="KEGG" id="bbel:109473964"/>
<accession>A0A6P4ZF44</accession>